<protein>
    <recommendedName>
        <fullName evidence="4">TonB-dependent transporter Oar-like beta-barrel domain-containing protein</fullName>
    </recommendedName>
</protein>
<keyword evidence="2" id="KW-0472">Membrane</keyword>
<evidence type="ECO:0000313" key="6">
    <source>
        <dbReference type="Proteomes" id="UP000290253"/>
    </source>
</evidence>
<dbReference type="InterPro" id="IPR037066">
    <property type="entry name" value="Plug_dom_sf"/>
</dbReference>
<comment type="subcellular location">
    <subcellularLocation>
        <location evidence="1">Cell outer membrane</location>
    </subcellularLocation>
</comment>
<name>A0A4Q1SE99_9BACT</name>
<evidence type="ECO:0000256" key="3">
    <source>
        <dbReference type="ARBA" id="ARBA00023237"/>
    </source>
</evidence>
<dbReference type="OrthoDB" id="97893at2"/>
<dbReference type="AlphaFoldDB" id="A0A4Q1SE99"/>
<dbReference type="SUPFAM" id="SSF56935">
    <property type="entry name" value="Porins"/>
    <property type="match status" value="1"/>
</dbReference>
<dbReference type="Proteomes" id="UP000290253">
    <property type="component" value="Unassembled WGS sequence"/>
</dbReference>
<dbReference type="GO" id="GO:0009279">
    <property type="term" value="C:cell outer membrane"/>
    <property type="evidence" value="ECO:0007669"/>
    <property type="project" value="UniProtKB-SubCell"/>
</dbReference>
<dbReference type="InterPro" id="IPR057601">
    <property type="entry name" value="Oar-like_b-barrel"/>
</dbReference>
<accession>A0A4Q1SE99</accession>
<evidence type="ECO:0000259" key="4">
    <source>
        <dbReference type="Pfam" id="PF25183"/>
    </source>
</evidence>
<evidence type="ECO:0000313" key="5">
    <source>
        <dbReference type="EMBL" id="RXS95589.1"/>
    </source>
</evidence>
<feature type="domain" description="TonB-dependent transporter Oar-like beta-barrel" evidence="4">
    <location>
        <begin position="267"/>
        <end position="1117"/>
    </location>
</feature>
<keyword evidence="6" id="KW-1185">Reference proteome</keyword>
<evidence type="ECO:0000256" key="2">
    <source>
        <dbReference type="ARBA" id="ARBA00023136"/>
    </source>
</evidence>
<proteinExistence type="predicted"/>
<comment type="caution">
    <text evidence="5">The sequence shown here is derived from an EMBL/GenBank/DDBJ whole genome shotgun (WGS) entry which is preliminary data.</text>
</comment>
<dbReference type="Pfam" id="PF13620">
    <property type="entry name" value="CarboxypepD_reg"/>
    <property type="match status" value="1"/>
</dbReference>
<reference evidence="5 6" key="1">
    <citation type="journal article" date="2016" name="Int. J. Syst. Evol. Microbiol.">
        <title>Acidipila dinghuensis sp. nov., an acidobacterium isolated from forest soil.</title>
        <authorList>
            <person name="Jiang Y.W."/>
            <person name="Wang J."/>
            <person name="Chen M.H."/>
            <person name="Lv Y.Y."/>
            <person name="Qiu L.H."/>
        </authorList>
    </citation>
    <scope>NUCLEOTIDE SEQUENCE [LARGE SCALE GENOMIC DNA]</scope>
    <source>
        <strain evidence="5 6">DHOF10</strain>
    </source>
</reference>
<dbReference type="InterPro" id="IPR008969">
    <property type="entry name" value="CarboxyPept-like_regulatory"/>
</dbReference>
<dbReference type="SUPFAM" id="SSF49464">
    <property type="entry name" value="Carboxypeptidase regulatory domain-like"/>
    <property type="match status" value="1"/>
</dbReference>
<gene>
    <name evidence="5" type="ORF">ESZ00_13580</name>
</gene>
<sequence>MVNAEWQKGMTIAMSSGMKICPQRSLKAVFTLAVALLMGMVLAPASLFAQTGTTGALVGVVADTSGAVVPGASVTVRDTATGATLTVTTNEQGRFSAPLLKPSSYEISAKYTGLASGKTIVAVTIGQTATSDLTVSPAGENTTVTVSAQAAQLTDTQSPALITTFTEQQVQNLPAPGGDITTVAFTVPGVAVNAGGSYGNFSADGLPGTSNLYVLNGFDDQDPFLNLNNSGSSNLSLGQGEISEASVVLNGYSAQYGRAAGAILNYTTKSGSNRFHGMLNYFYNGDVLNANDWFRNYAGEGRQKAVSNEWAANVGGPIIKDKLFFFADYEGLHYVLPASGYAVFPTTAFQNYMLANVPSDALPMYEQAFALYNASPSAKNAVAVTTGSGPLQDSSGALGCGNFAGTGDFGTTVSCENAAVGSASATNKEYLFTARVDWNISDRQKLFGRFKMDRGTQPTYTSFVSPDFDTISSQPAYEGQLNDTISFNPHLTNQFIFAANWYTAYFGPSNLSQSLSEFPTYWGFSDGAINAGSAFGSLGVPYYFPQGRNVTQYQFVDDLTWTKGAHTFRFGYDFRRDDLSDYDAQELTNGYYDFLSLTNLAQGQLSYGSNQSYYIQNFPQKSTAYLALYNLGAYLQDEWQATPRLHTTLGIRFDRTGNPLCNNNCFASYNGTFPGSSTDGAYNQAINSGLSHAFASIESVVPQPRFGFNYDVNGDGRTVVRGGVGLFSDLPAATFLDGFAQNFPSLYEATVTSGDVAPSTSTTSAGYYAAQSNSLLQSGFSSGQTAAQMTAALAAIGVPFSPPSFNVAPQHWRNPKYLEWNLQVQRQVGRYDAVIVSYVGNEGYDEIIQNPLVNASSSTGFGGLPTSAPDARFNAVNQYLNEANSNYNGGSVTWKHIDSHGLSLNLTYLYSHALDDVSNGGLGEYYNLQSINEMVSPYSVSHLNYSNADYDYRHNFTADYVYQMPRFKGRSFLINSVAGGWLFSGKTYWRTGSPFSIVDSSLVAGDFYPVSGEDQVLAAAVPGAVLNHNCNGNGIVTPCLSVSQFETASTQTGFGNVRRNSFYGPHYADSDWTLSKKFINAEAYSLQIGASGFNVFNHPNFSNPANDVGAGSIGSSGSIVAPPTSPYGSFQSAGVGGRVLQVFGKVNF</sequence>
<dbReference type="Gene3D" id="2.40.170.20">
    <property type="entry name" value="TonB-dependent receptor, beta-barrel domain"/>
    <property type="match status" value="1"/>
</dbReference>
<dbReference type="Pfam" id="PF25183">
    <property type="entry name" value="OMP_b-brl_4"/>
    <property type="match status" value="1"/>
</dbReference>
<dbReference type="Gene3D" id="2.60.40.1120">
    <property type="entry name" value="Carboxypeptidase-like, regulatory domain"/>
    <property type="match status" value="1"/>
</dbReference>
<dbReference type="EMBL" id="SDMK01000002">
    <property type="protein sequence ID" value="RXS95589.1"/>
    <property type="molecule type" value="Genomic_DNA"/>
</dbReference>
<keyword evidence="3" id="KW-0998">Cell outer membrane</keyword>
<dbReference type="Gene3D" id="2.170.130.10">
    <property type="entry name" value="TonB-dependent receptor, plug domain"/>
    <property type="match status" value="1"/>
</dbReference>
<dbReference type="InterPro" id="IPR036942">
    <property type="entry name" value="Beta-barrel_TonB_sf"/>
</dbReference>
<organism evidence="5 6">
    <name type="scientific">Silvibacterium dinghuense</name>
    <dbReference type="NCBI Taxonomy" id="1560006"/>
    <lineage>
        <taxon>Bacteria</taxon>
        <taxon>Pseudomonadati</taxon>
        <taxon>Acidobacteriota</taxon>
        <taxon>Terriglobia</taxon>
        <taxon>Terriglobales</taxon>
        <taxon>Acidobacteriaceae</taxon>
        <taxon>Silvibacterium</taxon>
    </lineage>
</organism>
<evidence type="ECO:0000256" key="1">
    <source>
        <dbReference type="ARBA" id="ARBA00004442"/>
    </source>
</evidence>